<proteinExistence type="predicted"/>
<evidence type="ECO:0000313" key="3">
    <source>
        <dbReference type="EMBL" id="ODN83239.1"/>
    </source>
</evidence>
<gene>
    <name evidence="3" type="ORF">L202_01417</name>
</gene>
<feature type="region of interest" description="Disordered" evidence="1">
    <location>
        <begin position="182"/>
        <end position="205"/>
    </location>
</feature>
<dbReference type="EMBL" id="AWGJ01000002">
    <property type="protein sequence ID" value="ODN83239.1"/>
    <property type="molecule type" value="Genomic_DNA"/>
</dbReference>
<feature type="chain" id="PRO_5009129533" evidence="2">
    <location>
        <begin position="22"/>
        <end position="205"/>
    </location>
</feature>
<sequence>MTLGRFPRGLIAILALPQASCTSASISQGVAVPTQTLENCPLPAVLSIYQYYASSLAASSSVSVVFGSGTSLDGGCDATSSGGDGSSQTSTGANVLMIDHTANDTPYKSTATGNGYTNYTVSLVSDAPNKSTRYFKIYKPDGDGDFGPDVDGSQFLHVVKCDITFSPGSDDNKPVMAVWDETPWYTGSDPEGTVEPDCAESDVDV</sequence>
<evidence type="ECO:0000256" key="1">
    <source>
        <dbReference type="SAM" id="MobiDB-lite"/>
    </source>
</evidence>
<feature type="compositionally biased region" description="Acidic residues" evidence="1">
    <location>
        <begin position="192"/>
        <end position="205"/>
    </location>
</feature>
<keyword evidence="2" id="KW-0732">Signal</keyword>
<dbReference type="GeneID" id="30152726"/>
<dbReference type="RefSeq" id="XP_018997239.1">
    <property type="nucleotide sequence ID" value="XM_019134812.1"/>
</dbReference>
<name>A0A1E3I3V2_9TREE</name>
<accession>A0A1E3I3V2</accession>
<organism evidence="3 4">
    <name type="scientific">Cryptococcus amylolentus CBS 6039</name>
    <dbReference type="NCBI Taxonomy" id="1295533"/>
    <lineage>
        <taxon>Eukaryota</taxon>
        <taxon>Fungi</taxon>
        <taxon>Dikarya</taxon>
        <taxon>Basidiomycota</taxon>
        <taxon>Agaricomycotina</taxon>
        <taxon>Tremellomycetes</taxon>
        <taxon>Tremellales</taxon>
        <taxon>Cryptococcaceae</taxon>
        <taxon>Cryptococcus</taxon>
    </lineage>
</organism>
<dbReference type="OrthoDB" id="10390957at2759"/>
<protein>
    <submittedName>
        <fullName evidence="3">Uncharacterized protein</fullName>
    </submittedName>
</protein>
<evidence type="ECO:0000313" key="4">
    <source>
        <dbReference type="Proteomes" id="UP000094065"/>
    </source>
</evidence>
<dbReference type="AlphaFoldDB" id="A0A1E3I3V2"/>
<evidence type="ECO:0000256" key="2">
    <source>
        <dbReference type="SAM" id="SignalP"/>
    </source>
</evidence>
<keyword evidence="4" id="KW-1185">Reference proteome</keyword>
<dbReference type="Proteomes" id="UP000094065">
    <property type="component" value="Unassembled WGS sequence"/>
</dbReference>
<feature type="signal peptide" evidence="2">
    <location>
        <begin position="1"/>
        <end position="21"/>
    </location>
</feature>
<comment type="caution">
    <text evidence="3">The sequence shown here is derived from an EMBL/GenBank/DDBJ whole genome shotgun (WGS) entry which is preliminary data.</text>
</comment>
<reference evidence="3 4" key="1">
    <citation type="submission" date="2016-06" db="EMBL/GenBank/DDBJ databases">
        <title>Evolution of pathogenesis and genome organization in the Tremellales.</title>
        <authorList>
            <person name="Cuomo C."/>
            <person name="Litvintseva A."/>
            <person name="Heitman J."/>
            <person name="Chen Y."/>
            <person name="Sun S."/>
            <person name="Springer D."/>
            <person name="Dromer F."/>
            <person name="Young S."/>
            <person name="Zeng Q."/>
            <person name="Chapman S."/>
            <person name="Gujja S."/>
            <person name="Saif S."/>
            <person name="Birren B."/>
        </authorList>
    </citation>
    <scope>NUCLEOTIDE SEQUENCE [LARGE SCALE GENOMIC DNA]</scope>
    <source>
        <strain evidence="3 4">CBS 6039</strain>
    </source>
</reference>